<evidence type="ECO:0000313" key="2">
    <source>
        <dbReference type="Proteomes" id="UP000274504"/>
    </source>
</evidence>
<sequence length="359" mass="40679">MCLSHFVFRSHERLTTFVSIENATQVWILNRECSAVEIELQLRGRKCTTVFTFQDKLVFMGGWQSENVTGSRNVDLMDISTGQVSSIPDMIKARNSPVGVATENEIFAICNRWPSDSPSRFSNEVYETFKRVKEFLPPSRWSLLPLMIEERTRCAAVNIPDYGILVIGGIGWNGSPLRSTELLTRRSGEVGGGGGEKWQWLPYTPMNKEHCGDPLAVYYQGRVYVVGWVEQMCMMEMLDVAAGGQWTSLNFFRQNLKIYSMACVGNELFASSIIRKQTDQLKIYFKEETEVSEFWSAASATKNEDLIIVCSILVTMKWEMLKTSGVFHVNAEIKGMMSLLGCPRMTQKSETPKVEALFE</sequence>
<name>A0A3P6ZN10_HYMDI</name>
<dbReference type="SUPFAM" id="SSF117281">
    <property type="entry name" value="Kelch motif"/>
    <property type="match status" value="1"/>
</dbReference>
<dbReference type="OrthoDB" id="6282652at2759"/>
<organism evidence="1 2">
    <name type="scientific">Hymenolepis diminuta</name>
    <name type="common">Rat tapeworm</name>
    <dbReference type="NCBI Taxonomy" id="6216"/>
    <lineage>
        <taxon>Eukaryota</taxon>
        <taxon>Metazoa</taxon>
        <taxon>Spiralia</taxon>
        <taxon>Lophotrochozoa</taxon>
        <taxon>Platyhelminthes</taxon>
        <taxon>Cestoda</taxon>
        <taxon>Eucestoda</taxon>
        <taxon>Cyclophyllidea</taxon>
        <taxon>Hymenolepididae</taxon>
        <taxon>Hymenolepis</taxon>
    </lineage>
</organism>
<dbReference type="AlphaFoldDB" id="A0A3P6ZN10"/>
<evidence type="ECO:0000313" key="1">
    <source>
        <dbReference type="EMBL" id="VDL57356.1"/>
    </source>
</evidence>
<gene>
    <name evidence="1" type="ORF">HDID_LOCUS5038</name>
</gene>
<dbReference type="Proteomes" id="UP000274504">
    <property type="component" value="Unassembled WGS sequence"/>
</dbReference>
<reference evidence="1 2" key="1">
    <citation type="submission" date="2018-11" db="EMBL/GenBank/DDBJ databases">
        <authorList>
            <consortium name="Pathogen Informatics"/>
        </authorList>
    </citation>
    <scope>NUCLEOTIDE SEQUENCE [LARGE SCALE GENOMIC DNA]</scope>
</reference>
<dbReference type="Gene3D" id="2.120.10.80">
    <property type="entry name" value="Kelch-type beta propeller"/>
    <property type="match status" value="1"/>
</dbReference>
<accession>A0A3P6ZN10</accession>
<evidence type="ECO:0008006" key="3">
    <source>
        <dbReference type="Google" id="ProtNLM"/>
    </source>
</evidence>
<dbReference type="EMBL" id="UYSG01002258">
    <property type="protein sequence ID" value="VDL57356.1"/>
    <property type="molecule type" value="Genomic_DNA"/>
</dbReference>
<protein>
    <recommendedName>
        <fullName evidence="3">BACK domain-containing protein</fullName>
    </recommendedName>
</protein>
<dbReference type="InterPro" id="IPR015915">
    <property type="entry name" value="Kelch-typ_b-propeller"/>
</dbReference>
<proteinExistence type="predicted"/>